<organism evidence="3">
    <name type="scientific">Chaetoceros debilis</name>
    <dbReference type="NCBI Taxonomy" id="122233"/>
    <lineage>
        <taxon>Eukaryota</taxon>
        <taxon>Sar</taxon>
        <taxon>Stramenopiles</taxon>
        <taxon>Ochrophyta</taxon>
        <taxon>Bacillariophyta</taxon>
        <taxon>Coscinodiscophyceae</taxon>
        <taxon>Chaetocerotophycidae</taxon>
        <taxon>Chaetocerotales</taxon>
        <taxon>Chaetocerotaceae</taxon>
        <taxon>Chaetoceros</taxon>
    </lineage>
</organism>
<name>A0A7S3Q7R7_9STRA</name>
<protein>
    <recommendedName>
        <fullName evidence="2">DOT1 domain-containing protein</fullName>
    </recommendedName>
</protein>
<dbReference type="InterPro" id="IPR025789">
    <property type="entry name" value="DOT1_dom"/>
</dbReference>
<dbReference type="GO" id="GO:0031151">
    <property type="term" value="F:histone H3K79 methyltransferase activity"/>
    <property type="evidence" value="ECO:0007669"/>
    <property type="project" value="InterPro"/>
</dbReference>
<feature type="compositionally biased region" description="Low complexity" evidence="1">
    <location>
        <begin position="1"/>
        <end position="13"/>
    </location>
</feature>
<feature type="region of interest" description="Disordered" evidence="1">
    <location>
        <begin position="1"/>
        <end position="140"/>
    </location>
</feature>
<feature type="compositionally biased region" description="Low complexity" evidence="1">
    <location>
        <begin position="70"/>
        <end position="80"/>
    </location>
</feature>
<evidence type="ECO:0000313" key="3">
    <source>
        <dbReference type="EMBL" id="CAE0468694.1"/>
    </source>
</evidence>
<feature type="compositionally biased region" description="Polar residues" evidence="1">
    <location>
        <begin position="43"/>
        <end position="54"/>
    </location>
</feature>
<proteinExistence type="predicted"/>
<dbReference type="Pfam" id="PF08123">
    <property type="entry name" value="DOT1"/>
    <property type="match status" value="1"/>
</dbReference>
<sequence>MKKVSETLSLRSTSESEKTPSTPKRKRRTSQQAAEEPTTTTTMIASNANENETPSLRPPIVTPSSTVLPSSEETSASSSTYVKKPSKARRQLTLPSVGESEEDTSSSSSDSDPEIETVLSKISNDKVGSPSKRSRSRNYFGRYQQTDTDVTILPKTRTVYKLVNKMTGSIGGNGRGGAIYGELTMGSMQKMINLMKEHTNFNSSSRFIDVGCGLGKPNIHVAQDPQVEFSYGIEMEHVRWVLGMSNLKVSLKEACRQEAEGQTEEECIRHRCMLAHGDITEAQFFDPFTHVYMFDIGFPPKLFKQLGKMFNRSQSEYLICYHRPSLMVDRYGFNVELIIQEPTSMHGSSEGHMGYIYRRVGRKQKIGKGLQSVDGVPCDPLFKDAWLSTKKNVVPLYREVERVVKDNLNSQRPSRQRQAPTRYGE</sequence>
<dbReference type="Gene3D" id="3.40.50.150">
    <property type="entry name" value="Vaccinia Virus protein VP39"/>
    <property type="match status" value="1"/>
</dbReference>
<evidence type="ECO:0000259" key="2">
    <source>
        <dbReference type="Pfam" id="PF08123"/>
    </source>
</evidence>
<dbReference type="AlphaFoldDB" id="A0A7S3Q7R7"/>
<gene>
    <name evidence="3" type="ORF">CDEB00056_LOCUS13547</name>
</gene>
<evidence type="ECO:0000256" key="1">
    <source>
        <dbReference type="SAM" id="MobiDB-lite"/>
    </source>
</evidence>
<dbReference type="SUPFAM" id="SSF53335">
    <property type="entry name" value="S-adenosyl-L-methionine-dependent methyltransferases"/>
    <property type="match status" value="1"/>
</dbReference>
<reference evidence="3" key="1">
    <citation type="submission" date="2021-01" db="EMBL/GenBank/DDBJ databases">
        <authorList>
            <person name="Corre E."/>
            <person name="Pelletier E."/>
            <person name="Niang G."/>
            <person name="Scheremetjew M."/>
            <person name="Finn R."/>
            <person name="Kale V."/>
            <person name="Holt S."/>
            <person name="Cochrane G."/>
            <person name="Meng A."/>
            <person name="Brown T."/>
            <person name="Cohen L."/>
        </authorList>
    </citation>
    <scope>NUCLEOTIDE SEQUENCE</scope>
    <source>
        <strain evidence="3">MM31A-1</strain>
    </source>
</reference>
<dbReference type="InterPro" id="IPR029063">
    <property type="entry name" value="SAM-dependent_MTases_sf"/>
</dbReference>
<accession>A0A7S3Q7R7</accession>
<feature type="domain" description="DOT1" evidence="2">
    <location>
        <begin position="178"/>
        <end position="238"/>
    </location>
</feature>
<dbReference type="EMBL" id="HBIO01017621">
    <property type="protein sequence ID" value="CAE0468694.1"/>
    <property type="molecule type" value="Transcribed_RNA"/>
</dbReference>